<dbReference type="AlphaFoldDB" id="A0A2Y9RGZ3"/>
<keyword evidence="5" id="KW-1185">Reference proteome</keyword>
<keyword evidence="1 2" id="KW-0727">SH2 domain</keyword>
<dbReference type="GeneID" id="101355893"/>
<organism evidence="5 6">
    <name type="scientific">Trichechus manatus latirostris</name>
    <name type="common">Florida manatee</name>
    <dbReference type="NCBI Taxonomy" id="127582"/>
    <lineage>
        <taxon>Eukaryota</taxon>
        <taxon>Metazoa</taxon>
        <taxon>Chordata</taxon>
        <taxon>Craniata</taxon>
        <taxon>Vertebrata</taxon>
        <taxon>Euteleostomi</taxon>
        <taxon>Mammalia</taxon>
        <taxon>Eutheria</taxon>
        <taxon>Afrotheria</taxon>
        <taxon>Sirenia</taxon>
        <taxon>Trichechidae</taxon>
        <taxon>Trichechus</taxon>
    </lineage>
</organism>
<dbReference type="KEGG" id="tmu:101355893"/>
<dbReference type="PANTHER" id="PTHR14388:SF3">
    <property type="entry name" value="HEMATOPOIETIC SH2 DOMAIN-CONTAINING PROTEIN"/>
    <property type="match status" value="1"/>
</dbReference>
<feature type="region of interest" description="Disordered" evidence="3">
    <location>
        <begin position="354"/>
        <end position="390"/>
    </location>
</feature>
<evidence type="ECO:0000256" key="1">
    <source>
        <dbReference type="ARBA" id="ARBA00022999"/>
    </source>
</evidence>
<dbReference type="SMART" id="SM00252">
    <property type="entry name" value="SH2"/>
    <property type="match status" value="1"/>
</dbReference>
<dbReference type="CTD" id="84941"/>
<dbReference type="Pfam" id="PF00017">
    <property type="entry name" value="SH2"/>
    <property type="match status" value="1"/>
</dbReference>
<dbReference type="Proteomes" id="UP000248480">
    <property type="component" value="Unplaced"/>
</dbReference>
<evidence type="ECO:0000313" key="6">
    <source>
        <dbReference type="RefSeq" id="XP_023594535.1"/>
    </source>
</evidence>
<feature type="region of interest" description="Disordered" evidence="3">
    <location>
        <begin position="178"/>
        <end position="235"/>
    </location>
</feature>
<dbReference type="InParanoid" id="A0A2Y9RGZ3"/>
<feature type="compositionally biased region" description="Polar residues" evidence="3">
    <location>
        <begin position="226"/>
        <end position="235"/>
    </location>
</feature>
<dbReference type="FunCoup" id="A0A2Y9RGZ3">
    <property type="interactions" value="644"/>
</dbReference>
<proteinExistence type="predicted"/>
<evidence type="ECO:0000256" key="3">
    <source>
        <dbReference type="SAM" id="MobiDB-lite"/>
    </source>
</evidence>
<dbReference type="SUPFAM" id="SSF55550">
    <property type="entry name" value="SH2 domain"/>
    <property type="match status" value="1"/>
</dbReference>
<feature type="compositionally biased region" description="Polar residues" evidence="3">
    <location>
        <begin position="178"/>
        <end position="190"/>
    </location>
</feature>
<dbReference type="InterPro" id="IPR036860">
    <property type="entry name" value="SH2_dom_sf"/>
</dbReference>
<dbReference type="PANTHER" id="PTHR14388">
    <property type="entry name" value="T CELL-SPECIFIC ADAPTER PROTEIN TSAD"/>
    <property type="match status" value="1"/>
</dbReference>
<feature type="domain" description="SH2" evidence="4">
    <location>
        <begin position="34"/>
        <end position="125"/>
    </location>
</feature>
<accession>A0A2Y9RGZ3</accession>
<dbReference type="STRING" id="127582.A0A2Y9RGZ3"/>
<evidence type="ECO:0000259" key="4">
    <source>
        <dbReference type="PROSITE" id="PS50001"/>
    </source>
</evidence>
<dbReference type="InterPro" id="IPR000980">
    <property type="entry name" value="SH2"/>
</dbReference>
<reference evidence="6" key="1">
    <citation type="submission" date="2025-08" db="UniProtKB">
        <authorList>
            <consortium name="RefSeq"/>
        </authorList>
    </citation>
    <scope>IDENTIFICATION</scope>
</reference>
<dbReference type="PROSITE" id="PS50001">
    <property type="entry name" value="SH2"/>
    <property type="match status" value="1"/>
</dbReference>
<evidence type="ECO:0000313" key="5">
    <source>
        <dbReference type="Proteomes" id="UP000248480"/>
    </source>
</evidence>
<sequence length="390" mass="42804">MTETRNLPPPLPPRLDWFVHTQAGQLAQAGVPTWFHGAISREAAENLLEPQPLGSFLIRVSHSHVGYTLSYKAHGCCRHFMVKLLDDGSVMIPGERAAHTSLDALVTFHQQEPLWPYGELLTQPCGQEDPANIDYEDLFLYSDALAQETASPAHDPSEHQGLSPCLVCLPSQTVGSGKTGNPSGLFTTASPAPPRGPDTSKASLKPVLLRWPKERKPSAEMDGASPENTASSCPTKTPFQVTCRKLWKSLKTLPQTGKRVQQQLKSHLAAVSLPLLWDTRWSAATHGSGARASSHEDAGGANWEDNAYPDAFERAQAPHRPPRDRNAFSREAFTSVSWNGVSAEDRGLHRVVVRSPSEQVPKQETRGLVEPQDWLPEEYRPPPPFAPGYC</sequence>
<dbReference type="RefSeq" id="XP_023594535.1">
    <property type="nucleotide sequence ID" value="XM_023738767.1"/>
</dbReference>
<dbReference type="Gene3D" id="3.30.505.10">
    <property type="entry name" value="SH2 domain"/>
    <property type="match status" value="1"/>
</dbReference>
<dbReference type="GO" id="GO:0005737">
    <property type="term" value="C:cytoplasm"/>
    <property type="evidence" value="ECO:0007669"/>
    <property type="project" value="TreeGrafter"/>
</dbReference>
<protein>
    <submittedName>
        <fullName evidence="6">Hematopoietic SH2 domain-containing protein</fullName>
    </submittedName>
</protein>
<feature type="compositionally biased region" description="Pro residues" evidence="3">
    <location>
        <begin position="381"/>
        <end position="390"/>
    </location>
</feature>
<name>A0A2Y9RGZ3_TRIMA</name>
<gene>
    <name evidence="6" type="primary">HSH2D</name>
</gene>
<evidence type="ECO:0000256" key="2">
    <source>
        <dbReference type="PROSITE-ProRule" id="PRU00191"/>
    </source>
</evidence>